<comment type="catalytic activity">
    <reaction evidence="7">
        <text>arsenic triglutathione + 2 [thioredoxin]-dithiol + 2 S-adenosyl-L-methionine + H2O = dimethylarsinous acid + 2 [thioredoxin]-disulfide + 3 glutathione + 2 S-adenosyl-L-homocysteine + 2 H(+)</text>
        <dbReference type="Rhea" id="RHEA:69464"/>
        <dbReference type="Rhea" id="RHEA-COMP:10698"/>
        <dbReference type="Rhea" id="RHEA-COMP:10700"/>
        <dbReference type="ChEBI" id="CHEBI:15377"/>
        <dbReference type="ChEBI" id="CHEBI:15378"/>
        <dbReference type="ChEBI" id="CHEBI:23808"/>
        <dbReference type="ChEBI" id="CHEBI:29950"/>
        <dbReference type="ChEBI" id="CHEBI:50058"/>
        <dbReference type="ChEBI" id="CHEBI:57856"/>
        <dbReference type="ChEBI" id="CHEBI:57925"/>
        <dbReference type="ChEBI" id="CHEBI:59789"/>
        <dbReference type="ChEBI" id="CHEBI:183640"/>
        <dbReference type="EC" id="2.1.1.137"/>
    </reaction>
</comment>
<reference evidence="11" key="1">
    <citation type="submission" date="2021-11" db="EMBL/GenBank/DDBJ databases">
        <title>Cultivation dependent microbiological survey of springs from the worlds oldest radium mine currently devoted to the extraction of radon-saturated water.</title>
        <authorList>
            <person name="Kapinusova G."/>
            <person name="Smrhova T."/>
            <person name="Strejcek M."/>
            <person name="Suman J."/>
            <person name="Jani K."/>
            <person name="Pajer P."/>
            <person name="Uhlik O."/>
        </authorList>
    </citation>
    <scope>NUCLEOTIDE SEQUENCE [LARGE SCALE GENOMIC DNA]</scope>
    <source>
        <strain evidence="11">J379</strain>
    </source>
</reference>
<evidence type="ECO:0000256" key="4">
    <source>
        <dbReference type="ARBA" id="ARBA00034521"/>
    </source>
</evidence>
<keyword evidence="10" id="KW-0489">Methyltransferase</keyword>
<gene>
    <name evidence="10" type="primary">arsM</name>
    <name evidence="10" type="ORF">LRS13_22065</name>
</gene>
<dbReference type="GO" id="GO:0032259">
    <property type="term" value="P:methylation"/>
    <property type="evidence" value="ECO:0007669"/>
    <property type="project" value="UniProtKB-KW"/>
</dbReference>
<organism evidence="10 11">
    <name type="scientific">Svornostia abyssi</name>
    <dbReference type="NCBI Taxonomy" id="2898438"/>
    <lineage>
        <taxon>Bacteria</taxon>
        <taxon>Bacillati</taxon>
        <taxon>Actinomycetota</taxon>
        <taxon>Thermoleophilia</taxon>
        <taxon>Solirubrobacterales</taxon>
        <taxon>Baekduiaceae</taxon>
        <taxon>Svornostia</taxon>
    </lineage>
</organism>
<evidence type="ECO:0000256" key="5">
    <source>
        <dbReference type="ARBA" id="ARBA00034545"/>
    </source>
</evidence>
<evidence type="ECO:0000256" key="7">
    <source>
        <dbReference type="ARBA" id="ARBA00047943"/>
    </source>
</evidence>
<dbReference type="EMBL" id="CP088295">
    <property type="protein sequence ID" value="UUY03325.1"/>
    <property type="molecule type" value="Genomic_DNA"/>
</dbReference>
<keyword evidence="1" id="KW-0808">Transferase</keyword>
<keyword evidence="2" id="KW-0949">S-adenosyl-L-methionine</keyword>
<dbReference type="PANTHER" id="PTHR43675">
    <property type="entry name" value="ARSENITE METHYLTRANSFERASE"/>
    <property type="match status" value="1"/>
</dbReference>
<dbReference type="Proteomes" id="UP001058860">
    <property type="component" value="Chromosome"/>
</dbReference>
<dbReference type="InterPro" id="IPR025714">
    <property type="entry name" value="Methyltranfer_dom"/>
</dbReference>
<dbReference type="EC" id="2.1.1.137" evidence="4"/>
<comment type="similarity">
    <text evidence="3">Belongs to the methyltransferase superfamily. Arsenite methyltransferase family.</text>
</comment>
<dbReference type="InterPro" id="IPR026669">
    <property type="entry name" value="Arsenite_MeTrfase-like"/>
</dbReference>
<protein>
    <recommendedName>
        <fullName evidence="5">Arsenite methyltransferase</fullName>
        <ecNumber evidence="4">2.1.1.137</ecNumber>
    </recommendedName>
</protein>
<comment type="catalytic activity">
    <reaction evidence="6">
        <text>arsenic triglutathione + [thioredoxin]-dithiol + S-adenosyl-L-methionine + 2 H2O = methylarsonous acid + [thioredoxin]-disulfide + 3 glutathione + S-adenosyl-L-homocysteine + H(+)</text>
        <dbReference type="Rhea" id="RHEA:69460"/>
        <dbReference type="Rhea" id="RHEA-COMP:10698"/>
        <dbReference type="Rhea" id="RHEA-COMP:10700"/>
        <dbReference type="ChEBI" id="CHEBI:15377"/>
        <dbReference type="ChEBI" id="CHEBI:15378"/>
        <dbReference type="ChEBI" id="CHEBI:17826"/>
        <dbReference type="ChEBI" id="CHEBI:29950"/>
        <dbReference type="ChEBI" id="CHEBI:50058"/>
        <dbReference type="ChEBI" id="CHEBI:57856"/>
        <dbReference type="ChEBI" id="CHEBI:57925"/>
        <dbReference type="ChEBI" id="CHEBI:59789"/>
        <dbReference type="ChEBI" id="CHEBI:183640"/>
        <dbReference type="EC" id="2.1.1.137"/>
    </reaction>
</comment>
<dbReference type="GO" id="GO:0008168">
    <property type="term" value="F:methyltransferase activity"/>
    <property type="evidence" value="ECO:0007669"/>
    <property type="project" value="UniProtKB-KW"/>
</dbReference>
<dbReference type="NCBIfam" id="NF008823">
    <property type="entry name" value="PRK11873.1"/>
    <property type="match status" value="1"/>
</dbReference>
<dbReference type="SUPFAM" id="SSF53335">
    <property type="entry name" value="S-adenosyl-L-methionine-dependent methyltransferases"/>
    <property type="match status" value="1"/>
</dbReference>
<evidence type="ECO:0000256" key="1">
    <source>
        <dbReference type="ARBA" id="ARBA00022679"/>
    </source>
</evidence>
<sequence>MAELTSPTPSSCCSPAAQESCCEPSAKDACCGTSAAGGTCGCSAGQAAEPDVRETVREKYAAAARAIAEQRNDGCGCGPVVLTDGDANQVFGGALYAGADTEGASDEAVGASLGCGVPTAVADLHAGETVLDLGSGAGADVLISARRVGPTGRAIGLDMTDEMLELARANAAAAGVENAEFVKGYLEEMPLADGSVDVVISNCVINLAGDKQRVLDEAARVLRPGGRFAVSDVVADEDMDEATRADMAAYTGCIAGALTEAEFRTALTTAGFTDIEITPTHRVHEHAGSAIIRARRAA</sequence>
<keyword evidence="11" id="KW-1185">Reference proteome</keyword>
<evidence type="ECO:0000256" key="6">
    <source>
        <dbReference type="ARBA" id="ARBA00047941"/>
    </source>
</evidence>
<evidence type="ECO:0000256" key="8">
    <source>
        <dbReference type="ARBA" id="ARBA00048428"/>
    </source>
</evidence>
<name>A0ABY5PFP8_9ACTN</name>
<dbReference type="Pfam" id="PF13847">
    <property type="entry name" value="Methyltransf_31"/>
    <property type="match status" value="1"/>
</dbReference>
<evidence type="ECO:0000313" key="11">
    <source>
        <dbReference type="Proteomes" id="UP001058860"/>
    </source>
</evidence>
<feature type="domain" description="Methyltransferase" evidence="9">
    <location>
        <begin position="125"/>
        <end position="271"/>
    </location>
</feature>
<proteinExistence type="inferred from homology"/>
<dbReference type="RefSeq" id="WP_353863834.1">
    <property type="nucleotide sequence ID" value="NZ_CP088295.1"/>
</dbReference>
<dbReference type="InterPro" id="IPR029063">
    <property type="entry name" value="SAM-dependent_MTases_sf"/>
</dbReference>
<comment type="catalytic activity">
    <reaction evidence="8">
        <text>arsenic triglutathione + 3 [thioredoxin]-dithiol + 3 S-adenosyl-L-methionine = trimethylarsine + 3 [thioredoxin]-disulfide + 3 glutathione + 3 S-adenosyl-L-homocysteine + 3 H(+)</text>
        <dbReference type="Rhea" id="RHEA:69432"/>
        <dbReference type="Rhea" id="RHEA-COMP:10698"/>
        <dbReference type="Rhea" id="RHEA-COMP:10700"/>
        <dbReference type="ChEBI" id="CHEBI:15378"/>
        <dbReference type="ChEBI" id="CHEBI:27130"/>
        <dbReference type="ChEBI" id="CHEBI:29950"/>
        <dbReference type="ChEBI" id="CHEBI:50058"/>
        <dbReference type="ChEBI" id="CHEBI:57856"/>
        <dbReference type="ChEBI" id="CHEBI:57925"/>
        <dbReference type="ChEBI" id="CHEBI:59789"/>
        <dbReference type="ChEBI" id="CHEBI:183640"/>
        <dbReference type="EC" id="2.1.1.137"/>
    </reaction>
</comment>
<dbReference type="Gene3D" id="3.40.50.150">
    <property type="entry name" value="Vaccinia Virus protein VP39"/>
    <property type="match status" value="1"/>
</dbReference>
<evidence type="ECO:0000256" key="3">
    <source>
        <dbReference type="ARBA" id="ARBA00034487"/>
    </source>
</evidence>
<dbReference type="CDD" id="cd02440">
    <property type="entry name" value="AdoMet_MTases"/>
    <property type="match status" value="1"/>
</dbReference>
<accession>A0ABY5PFP8</accession>
<evidence type="ECO:0000313" key="10">
    <source>
        <dbReference type="EMBL" id="UUY03325.1"/>
    </source>
</evidence>
<evidence type="ECO:0000259" key="9">
    <source>
        <dbReference type="Pfam" id="PF13847"/>
    </source>
</evidence>
<evidence type="ECO:0000256" key="2">
    <source>
        <dbReference type="ARBA" id="ARBA00022691"/>
    </source>
</evidence>
<dbReference type="PANTHER" id="PTHR43675:SF8">
    <property type="entry name" value="ARSENITE METHYLTRANSFERASE"/>
    <property type="match status" value="1"/>
</dbReference>